<dbReference type="Proteomes" id="UP000290365">
    <property type="component" value="Chromosome"/>
</dbReference>
<feature type="transmembrane region" description="Helical" evidence="1">
    <location>
        <begin position="102"/>
        <end position="125"/>
    </location>
</feature>
<proteinExistence type="predicted"/>
<reference evidence="2 3" key="1">
    <citation type="submission" date="2019-01" db="EMBL/GenBank/DDBJ databases">
        <title>Ktedonosporobacter rubrisoli SCAWS-G2.</title>
        <authorList>
            <person name="Huang Y."/>
            <person name="Yan B."/>
        </authorList>
    </citation>
    <scope>NUCLEOTIDE SEQUENCE [LARGE SCALE GENOMIC DNA]</scope>
    <source>
        <strain evidence="2 3">SCAWS-G2</strain>
    </source>
</reference>
<evidence type="ECO:0000313" key="3">
    <source>
        <dbReference type="Proteomes" id="UP000290365"/>
    </source>
</evidence>
<accession>A0A4P6JY52</accession>
<gene>
    <name evidence="2" type="ORF">EPA93_32190</name>
</gene>
<dbReference type="AlphaFoldDB" id="A0A4P6JY52"/>
<evidence type="ECO:0000313" key="2">
    <source>
        <dbReference type="EMBL" id="QBD80383.1"/>
    </source>
</evidence>
<dbReference type="RefSeq" id="WP_129891447.1">
    <property type="nucleotide sequence ID" value="NZ_CP035758.1"/>
</dbReference>
<organism evidence="2 3">
    <name type="scientific">Ktedonosporobacter rubrisoli</name>
    <dbReference type="NCBI Taxonomy" id="2509675"/>
    <lineage>
        <taxon>Bacteria</taxon>
        <taxon>Bacillati</taxon>
        <taxon>Chloroflexota</taxon>
        <taxon>Ktedonobacteria</taxon>
        <taxon>Ktedonobacterales</taxon>
        <taxon>Ktedonosporobacteraceae</taxon>
        <taxon>Ktedonosporobacter</taxon>
    </lineage>
</organism>
<keyword evidence="1" id="KW-0812">Transmembrane</keyword>
<dbReference type="KEGG" id="kbs:EPA93_32190"/>
<dbReference type="EMBL" id="CP035758">
    <property type="protein sequence ID" value="QBD80383.1"/>
    <property type="molecule type" value="Genomic_DNA"/>
</dbReference>
<protein>
    <submittedName>
        <fullName evidence="2">Uncharacterized protein</fullName>
    </submittedName>
</protein>
<keyword evidence="1" id="KW-1133">Transmembrane helix</keyword>
<sequence length="139" mass="16376">MTRRTTQPSPWIVASSIRFYQWLLWLGPAEFCREYAPPILQSFRQCCRDAYQQQGAWGVMRLWLPLYGEVVGGMLAEHLYELQQALVIDERMLHMLRIQRQSIIMIFLAFVLFGFPWLFFQGVIIPSRSGILLPLLIRK</sequence>
<keyword evidence="1" id="KW-0472">Membrane</keyword>
<evidence type="ECO:0000256" key="1">
    <source>
        <dbReference type="SAM" id="Phobius"/>
    </source>
</evidence>
<dbReference type="OrthoDB" id="166975at2"/>
<keyword evidence="3" id="KW-1185">Reference proteome</keyword>
<name>A0A4P6JY52_KTERU</name>